<evidence type="ECO:0000313" key="1">
    <source>
        <dbReference type="EMBL" id="KAH8011239.1"/>
    </source>
</evidence>
<proteinExistence type="predicted"/>
<dbReference type="Proteomes" id="UP000827872">
    <property type="component" value="Linkage Group LG11"/>
</dbReference>
<name>A0ACB8FW77_9SAUR</name>
<accession>A0ACB8FW77</accession>
<organism evidence="1 2">
    <name type="scientific">Sphaerodactylus townsendi</name>
    <dbReference type="NCBI Taxonomy" id="933632"/>
    <lineage>
        <taxon>Eukaryota</taxon>
        <taxon>Metazoa</taxon>
        <taxon>Chordata</taxon>
        <taxon>Craniata</taxon>
        <taxon>Vertebrata</taxon>
        <taxon>Euteleostomi</taxon>
        <taxon>Lepidosauria</taxon>
        <taxon>Squamata</taxon>
        <taxon>Bifurcata</taxon>
        <taxon>Gekkota</taxon>
        <taxon>Sphaerodactylidae</taxon>
        <taxon>Sphaerodactylus</taxon>
    </lineage>
</organism>
<protein>
    <submittedName>
        <fullName evidence="1">RING finger protein 32</fullName>
    </submittedName>
</protein>
<keyword evidence="2" id="KW-1185">Reference proteome</keyword>
<reference evidence="1" key="1">
    <citation type="submission" date="2021-08" db="EMBL/GenBank/DDBJ databases">
        <title>The first chromosome-level gecko genome reveals the dynamic sex chromosomes of Neotropical dwarf geckos (Sphaerodactylidae: Sphaerodactylus).</title>
        <authorList>
            <person name="Pinto B.J."/>
            <person name="Keating S.E."/>
            <person name="Gamble T."/>
        </authorList>
    </citation>
    <scope>NUCLEOTIDE SEQUENCE</scope>
    <source>
        <strain evidence="1">TG3544</strain>
    </source>
</reference>
<evidence type="ECO:0000313" key="2">
    <source>
        <dbReference type="Proteomes" id="UP000827872"/>
    </source>
</evidence>
<comment type="caution">
    <text evidence="1">The sequence shown here is derived from an EMBL/GenBank/DDBJ whole genome shotgun (WGS) entry which is preliminary data.</text>
</comment>
<sequence length="440" mass="50465">MGLRVSQRYLRCWQTATPKTIKGIAGRGDGLSVHFSNRSARVQLSKVPSVEHYCVSNVRKSSLLPDPVMQKKYYKGSSCKQESVALAAVALQDHILYNLQLKNLSLAEPFQSKAQNKKSTYKPVNKENVRALVDTGLRKASSHQRENEDPEQEYVLDPCPQPLTLAQKLGLVDCPALPLTTEEWEHVKQRSMKHGHSVQPCAICREEFALQPQVLLSCSHVFHRACLKAFERFAGKKTCPMCRKMQYQTRVIHDGARLFRIKCATRMQACWRGYIVRKWYKNLRTTVPPKDPKLRKRFFEEKFTEICQRLLNSYDNKVDKLFSEIDSTIAASQTMFQQLDKRLGPFTSEVEWEKIQMQALRQEIVDCPICIMPLSHPACLHDGLPQDSHRSCSRKTVLLSCSHMFHNSCLQAFEEFSLVETPVCPLCRSGYQKKILNMLA</sequence>
<dbReference type="EMBL" id="CM037624">
    <property type="protein sequence ID" value="KAH8011239.1"/>
    <property type="molecule type" value="Genomic_DNA"/>
</dbReference>
<gene>
    <name evidence="1" type="primary">RNF32</name>
    <name evidence="1" type="ORF">K3G42_020651</name>
</gene>